<dbReference type="SUPFAM" id="SSF54001">
    <property type="entry name" value="Cysteine proteinases"/>
    <property type="match status" value="1"/>
</dbReference>
<accession>A0AAD8PII7</accession>
<protein>
    <recommendedName>
        <fullName evidence="4">Ubiquitin-like protease family profile domain-containing protein</fullName>
    </recommendedName>
</protein>
<dbReference type="EMBL" id="JAHLJV010000300">
    <property type="protein sequence ID" value="KAK1561461.1"/>
    <property type="molecule type" value="Genomic_DNA"/>
</dbReference>
<feature type="region of interest" description="Disordered" evidence="1">
    <location>
        <begin position="1"/>
        <end position="22"/>
    </location>
</feature>
<evidence type="ECO:0000313" key="3">
    <source>
        <dbReference type="Proteomes" id="UP001230504"/>
    </source>
</evidence>
<dbReference type="GeneID" id="85448692"/>
<dbReference type="RefSeq" id="XP_060406662.1">
    <property type="nucleotide sequence ID" value="XM_060564452.1"/>
</dbReference>
<dbReference type="InterPro" id="IPR038765">
    <property type="entry name" value="Papain-like_cys_pep_sf"/>
</dbReference>
<organism evidence="2 3">
    <name type="scientific">Colletotrichum navitas</name>
    <dbReference type="NCBI Taxonomy" id="681940"/>
    <lineage>
        <taxon>Eukaryota</taxon>
        <taxon>Fungi</taxon>
        <taxon>Dikarya</taxon>
        <taxon>Ascomycota</taxon>
        <taxon>Pezizomycotina</taxon>
        <taxon>Sordariomycetes</taxon>
        <taxon>Hypocreomycetidae</taxon>
        <taxon>Glomerellales</taxon>
        <taxon>Glomerellaceae</taxon>
        <taxon>Colletotrichum</taxon>
        <taxon>Colletotrichum graminicola species complex</taxon>
    </lineage>
</organism>
<evidence type="ECO:0000313" key="2">
    <source>
        <dbReference type="EMBL" id="KAK1561461.1"/>
    </source>
</evidence>
<proteinExistence type="predicted"/>
<feature type="region of interest" description="Disordered" evidence="1">
    <location>
        <begin position="86"/>
        <end position="109"/>
    </location>
</feature>
<comment type="caution">
    <text evidence="2">The sequence shown here is derived from an EMBL/GenBank/DDBJ whole genome shotgun (WGS) entry which is preliminary data.</text>
</comment>
<evidence type="ECO:0008006" key="4">
    <source>
        <dbReference type="Google" id="ProtNLM"/>
    </source>
</evidence>
<keyword evidence="3" id="KW-1185">Reference proteome</keyword>
<dbReference type="AlphaFoldDB" id="A0AAD8PII7"/>
<reference evidence="2" key="1">
    <citation type="submission" date="2021-06" db="EMBL/GenBank/DDBJ databases">
        <title>Comparative genomics, transcriptomics and evolutionary studies reveal genomic signatures of adaptation to plant cell wall in hemibiotrophic fungi.</title>
        <authorList>
            <consortium name="DOE Joint Genome Institute"/>
            <person name="Baroncelli R."/>
            <person name="Diaz J.F."/>
            <person name="Benocci T."/>
            <person name="Peng M."/>
            <person name="Battaglia E."/>
            <person name="Haridas S."/>
            <person name="Andreopoulos W."/>
            <person name="Labutti K."/>
            <person name="Pangilinan J."/>
            <person name="Floch G.L."/>
            <person name="Makela M.R."/>
            <person name="Henrissat B."/>
            <person name="Grigoriev I.V."/>
            <person name="Crouch J.A."/>
            <person name="De Vries R.P."/>
            <person name="Sukno S.A."/>
            <person name="Thon M.R."/>
        </authorList>
    </citation>
    <scope>NUCLEOTIDE SEQUENCE</scope>
    <source>
        <strain evidence="2">CBS 125086</strain>
    </source>
</reference>
<gene>
    <name evidence="2" type="ORF">LY79DRAFT_675520</name>
</gene>
<evidence type="ECO:0000256" key="1">
    <source>
        <dbReference type="SAM" id="MobiDB-lite"/>
    </source>
</evidence>
<sequence>MPPGTAGPYRNCPVQDSTIVSGPPPSRLFDTSIGDFNGASTSGLALTIFDTFLESVNPSTPPKGKDTVDAGAATENMAPHQLTTHLHNKRLYSGERDATPTPKRRRQDSATAWPLLIRPACTPPLRVTLEALAESWQRLDKDWLDDQIVNLFISRLALPSIGTVDRLVLGSRTRNKPMLERLIPLRKKETLLMPFHSPQHWTLFRFVNQTQTLKE</sequence>
<name>A0AAD8PII7_9PEZI</name>
<dbReference type="Proteomes" id="UP001230504">
    <property type="component" value="Unassembled WGS sequence"/>
</dbReference>